<sequence length="321" mass="35254">MGVLILARDFDPTADAVVRKLTGRGVQVLRTDLSAFPTSLSVDAALCDRRWRGRLWNSHHSMALEEMRSIWCRNPSTYRFRDEMPTQVQDLAYREAKLGLGGVLGALDVLWANHPNRCADAIWKPYQWRMAAECGLSVADTAITNDPEAAARFVGAHSEGETITKALGPSGVTVDGQTRVAFTRRLDRSDVANLNSVALTATTLQRFVPKAFEVRLTVIGDAWFPVAIHALSERARVDWRSDPEALTFRPVEVPDGVAQGVAMYMKRANLVYSGLDFVVTPDDEWVFLEANSGPQFGFLEAATGEPMTAAMADLLAQGATQ</sequence>
<accession>A0ABP9RD13</accession>
<dbReference type="RefSeq" id="WP_185063181.1">
    <property type="nucleotide sequence ID" value="NZ_BAABJP010000063.1"/>
</dbReference>
<dbReference type="PANTHER" id="PTHR21621:SF0">
    <property type="entry name" value="BETA-CITRYLGLUTAMATE SYNTHASE B-RELATED"/>
    <property type="match status" value="1"/>
</dbReference>
<dbReference type="Pfam" id="PF21068">
    <property type="entry name" value="ATPgraspMvdD"/>
    <property type="match status" value="1"/>
</dbReference>
<dbReference type="Proteomes" id="UP001428817">
    <property type="component" value="Unassembled WGS sequence"/>
</dbReference>
<comment type="caution">
    <text evidence="3">The sequence shown here is derived from an EMBL/GenBank/DDBJ whole genome shotgun (WGS) entry which is preliminary data.</text>
</comment>
<keyword evidence="1" id="KW-0547">Nucleotide-binding</keyword>
<proteinExistence type="predicted"/>
<name>A0ABP9RD13_9PSEU</name>
<protein>
    <recommendedName>
        <fullName evidence="2">ATP-grasp domain-containing protein</fullName>
    </recommendedName>
</protein>
<reference evidence="4" key="1">
    <citation type="journal article" date="2019" name="Int. J. Syst. Evol. Microbiol.">
        <title>The Global Catalogue of Microorganisms (GCM) 10K type strain sequencing project: providing services to taxonomists for standard genome sequencing and annotation.</title>
        <authorList>
            <consortium name="The Broad Institute Genomics Platform"/>
            <consortium name="The Broad Institute Genome Sequencing Center for Infectious Disease"/>
            <person name="Wu L."/>
            <person name="Ma J."/>
        </authorList>
    </citation>
    <scope>NUCLEOTIDE SEQUENCE [LARGE SCALE GENOMIC DNA]</scope>
    <source>
        <strain evidence="4">JCM 18303</strain>
    </source>
</reference>
<evidence type="ECO:0000313" key="3">
    <source>
        <dbReference type="EMBL" id="GAA5175117.1"/>
    </source>
</evidence>
<feature type="domain" description="ATP-grasp" evidence="2">
    <location>
        <begin position="128"/>
        <end position="316"/>
    </location>
</feature>
<evidence type="ECO:0000259" key="2">
    <source>
        <dbReference type="PROSITE" id="PS50975"/>
    </source>
</evidence>
<dbReference type="PROSITE" id="PS50975">
    <property type="entry name" value="ATP_GRASP"/>
    <property type="match status" value="1"/>
</dbReference>
<dbReference type="InterPro" id="IPR048936">
    <property type="entry name" value="MvdD-like_ATPgrasp"/>
</dbReference>
<evidence type="ECO:0000313" key="4">
    <source>
        <dbReference type="Proteomes" id="UP001428817"/>
    </source>
</evidence>
<dbReference type="InterPro" id="IPR011761">
    <property type="entry name" value="ATP-grasp"/>
</dbReference>
<dbReference type="PANTHER" id="PTHR21621">
    <property type="entry name" value="RIBOSOMAL PROTEIN S6 MODIFICATION PROTEIN"/>
    <property type="match status" value="1"/>
</dbReference>
<dbReference type="EMBL" id="BAABJP010000063">
    <property type="protein sequence ID" value="GAA5175117.1"/>
    <property type="molecule type" value="Genomic_DNA"/>
</dbReference>
<keyword evidence="4" id="KW-1185">Reference proteome</keyword>
<evidence type="ECO:0000256" key="1">
    <source>
        <dbReference type="PROSITE-ProRule" id="PRU00409"/>
    </source>
</evidence>
<dbReference type="SUPFAM" id="SSF56059">
    <property type="entry name" value="Glutathione synthetase ATP-binding domain-like"/>
    <property type="match status" value="1"/>
</dbReference>
<gene>
    <name evidence="3" type="ORF">GCM10023321_80500</name>
</gene>
<dbReference type="Gene3D" id="3.30.470.20">
    <property type="entry name" value="ATP-grasp fold, B domain"/>
    <property type="match status" value="1"/>
</dbReference>
<keyword evidence="1" id="KW-0067">ATP-binding</keyword>
<organism evidence="3 4">
    <name type="scientific">Pseudonocardia eucalypti</name>
    <dbReference type="NCBI Taxonomy" id="648755"/>
    <lineage>
        <taxon>Bacteria</taxon>
        <taxon>Bacillati</taxon>
        <taxon>Actinomycetota</taxon>
        <taxon>Actinomycetes</taxon>
        <taxon>Pseudonocardiales</taxon>
        <taxon>Pseudonocardiaceae</taxon>
        <taxon>Pseudonocardia</taxon>
    </lineage>
</organism>